<keyword evidence="3" id="KW-1185">Reference proteome</keyword>
<dbReference type="Proteomes" id="UP000320762">
    <property type="component" value="Unassembled WGS sequence"/>
</dbReference>
<organism evidence="2 3">
    <name type="scientific">Schizophyllum amplum</name>
    <dbReference type="NCBI Taxonomy" id="97359"/>
    <lineage>
        <taxon>Eukaryota</taxon>
        <taxon>Fungi</taxon>
        <taxon>Dikarya</taxon>
        <taxon>Basidiomycota</taxon>
        <taxon>Agaricomycotina</taxon>
        <taxon>Agaricomycetes</taxon>
        <taxon>Agaricomycetidae</taxon>
        <taxon>Agaricales</taxon>
        <taxon>Schizophyllaceae</taxon>
        <taxon>Schizophyllum</taxon>
    </lineage>
</organism>
<dbReference type="InterPro" id="IPR015063">
    <property type="entry name" value="USP8_dimer"/>
</dbReference>
<dbReference type="OrthoDB" id="2965483at2759"/>
<accession>A0A550CQS1</accession>
<dbReference type="SUPFAM" id="SSF158372">
    <property type="entry name" value="AF1782-like"/>
    <property type="match status" value="1"/>
</dbReference>
<comment type="caution">
    <text evidence="2">The sequence shown here is derived from an EMBL/GenBank/DDBJ whole genome shotgun (WGS) entry which is preliminary data.</text>
</comment>
<dbReference type="InterPro" id="IPR036809">
    <property type="entry name" value="AF1782-like_sf"/>
</dbReference>
<dbReference type="Pfam" id="PF08969">
    <property type="entry name" value="USP8_dimer"/>
    <property type="match status" value="1"/>
</dbReference>
<name>A0A550CQS1_9AGAR</name>
<evidence type="ECO:0000313" key="3">
    <source>
        <dbReference type="Proteomes" id="UP000320762"/>
    </source>
</evidence>
<evidence type="ECO:0000313" key="2">
    <source>
        <dbReference type="EMBL" id="TRM67137.1"/>
    </source>
</evidence>
<protein>
    <recommendedName>
        <fullName evidence="1">USP8 dimerisation domain-containing protein</fullName>
    </recommendedName>
</protein>
<feature type="domain" description="USP8 dimerisation" evidence="1">
    <location>
        <begin position="4"/>
        <end position="77"/>
    </location>
</feature>
<reference evidence="2 3" key="1">
    <citation type="journal article" date="2019" name="New Phytol.">
        <title>Comparative genomics reveals unique wood-decay strategies and fruiting body development in the Schizophyllaceae.</title>
        <authorList>
            <person name="Almasi E."/>
            <person name="Sahu N."/>
            <person name="Krizsan K."/>
            <person name="Balint B."/>
            <person name="Kovacs G.M."/>
            <person name="Kiss B."/>
            <person name="Cseklye J."/>
            <person name="Drula E."/>
            <person name="Henrissat B."/>
            <person name="Nagy I."/>
            <person name="Chovatia M."/>
            <person name="Adam C."/>
            <person name="LaButti K."/>
            <person name="Lipzen A."/>
            <person name="Riley R."/>
            <person name="Grigoriev I.V."/>
            <person name="Nagy L.G."/>
        </authorList>
    </citation>
    <scope>NUCLEOTIDE SEQUENCE [LARGE SCALE GENOMIC DNA]</scope>
    <source>
        <strain evidence="2 3">NL-1724</strain>
    </source>
</reference>
<dbReference type="EMBL" id="VDMD01000003">
    <property type="protein sequence ID" value="TRM67137.1"/>
    <property type="molecule type" value="Genomic_DNA"/>
</dbReference>
<gene>
    <name evidence="2" type="ORF">BD626DRAFT_365243</name>
</gene>
<proteinExistence type="predicted"/>
<evidence type="ECO:0000259" key="1">
    <source>
        <dbReference type="Pfam" id="PF08969"/>
    </source>
</evidence>
<dbReference type="STRING" id="97359.A0A550CQS1"/>
<sequence>RPASISELAERALDNLWDERKELKYYLRLAEKYRKDGKEFAAAGDHENAFVSFARAATLVLDKLPMHRDYKTVLNDKHRHNLGLV</sequence>
<dbReference type="Gene3D" id="1.20.58.80">
    <property type="entry name" value="Phosphotransferase system, lactose/cellobiose-type IIA subunit"/>
    <property type="match status" value="1"/>
</dbReference>
<dbReference type="AlphaFoldDB" id="A0A550CQS1"/>
<feature type="non-terminal residue" evidence="2">
    <location>
        <position position="85"/>
    </location>
</feature>
<feature type="non-terminal residue" evidence="2">
    <location>
        <position position="1"/>
    </location>
</feature>